<feature type="compositionally biased region" description="Low complexity" evidence="1">
    <location>
        <begin position="327"/>
        <end position="337"/>
    </location>
</feature>
<feature type="region of interest" description="Disordered" evidence="1">
    <location>
        <begin position="501"/>
        <end position="704"/>
    </location>
</feature>
<feature type="region of interest" description="Disordered" evidence="1">
    <location>
        <begin position="192"/>
        <end position="266"/>
    </location>
</feature>
<evidence type="ECO:0000256" key="1">
    <source>
        <dbReference type="SAM" id="MobiDB-lite"/>
    </source>
</evidence>
<evidence type="ECO:0008006" key="4">
    <source>
        <dbReference type="Google" id="ProtNLM"/>
    </source>
</evidence>
<dbReference type="InterPro" id="IPR026500">
    <property type="entry name" value="Dendrin"/>
</dbReference>
<proteinExistence type="predicted"/>
<feature type="compositionally biased region" description="Basic and acidic residues" evidence="1">
    <location>
        <begin position="375"/>
        <end position="390"/>
    </location>
</feature>
<dbReference type="Pfam" id="PF15498">
    <property type="entry name" value="Dendrin"/>
    <property type="match status" value="3"/>
</dbReference>
<dbReference type="Proteomes" id="UP000827986">
    <property type="component" value="Unassembled WGS sequence"/>
</dbReference>
<feature type="compositionally biased region" description="Low complexity" evidence="1">
    <location>
        <begin position="241"/>
        <end position="258"/>
    </location>
</feature>
<feature type="region of interest" description="Disordered" evidence="1">
    <location>
        <begin position="460"/>
        <end position="479"/>
    </location>
</feature>
<dbReference type="PANTHER" id="PTHR16757:SF1">
    <property type="entry name" value="DENDRIN"/>
    <property type="match status" value="1"/>
</dbReference>
<feature type="compositionally biased region" description="Basic and acidic residues" evidence="1">
    <location>
        <begin position="692"/>
        <end position="704"/>
    </location>
</feature>
<dbReference type="AlphaFoldDB" id="A0A9D3XBL7"/>
<feature type="region of interest" description="Disordered" evidence="1">
    <location>
        <begin position="303"/>
        <end position="403"/>
    </location>
</feature>
<sequence length="704" mass="72935">MLGCPVLGGHGQRGAPGTGHLQICKRTDLLVVEINTVSCCSHSSAMDPGHWPARGPGTPWIYRSISGEYACREKHFAAELWPARCPGPRVHQDPTWSKSIPLPQPPSSGDPRGLRLLGKGARGDRDAPSERKPRGGSEGRRGLGWAAPPERRGQGAAASVLARRRLAGSAMEVLPAGPPSYETHMLRRLRAGQGSRKPNQPRPPPYISPPAYDAPHRTLPTKRPRAAPAPPAAKRGRAAPHGKGPAGGSPEPAPGSRGPRQRLARLPHEVLGGWSYHAGSGSLGRRAGSGLLCPGLEGAVQSRARGSSAESLFRPLPSPDSGSHTLPRAAGGASRARGAGGWDAAGPGSAPGRQRLPSGWGFGYAASSTGSARSGQREGWEQRGRPERRAPPSPCQAPTAEGRSRHGGVFVIDATCVVIRAEYIPPPRREQVRLLGSPPPQDPASPCQRLLLASRPHLGASERAAGPPPPSPGDGSLGERAARILGLPTAELGLEEPQGACAQRENPGRWGQQAGAALSGSPERLVGGPGVHGLLSLAASPEEPPGVPGGRETPGDGTNPSVEPGPGPGWGREAPGNGASRGDPQALPPRARPCARRPALCTRDLREAVSRIRRHTAPDSDTDEEPAGPAPRSHVAWRGRPRHEALAYSSSSSLASSGSDATVVPAGEGAPPGAEPEAGEPGQEAWGGGQEGLERSRAAEPRRG</sequence>
<feature type="compositionally biased region" description="Low complexity" evidence="1">
    <location>
        <begin position="646"/>
        <end position="684"/>
    </location>
</feature>
<name>A0A9D3XBL7_9SAUR</name>
<gene>
    <name evidence="2" type="ORF">KIL84_021127</name>
</gene>
<keyword evidence="3" id="KW-1185">Reference proteome</keyword>
<protein>
    <recommendedName>
        <fullName evidence="4">Dendrin</fullName>
    </recommendedName>
</protein>
<evidence type="ECO:0000313" key="3">
    <source>
        <dbReference type="Proteomes" id="UP000827986"/>
    </source>
</evidence>
<evidence type="ECO:0000313" key="2">
    <source>
        <dbReference type="EMBL" id="KAH1176393.1"/>
    </source>
</evidence>
<feature type="compositionally biased region" description="Basic and acidic residues" evidence="1">
    <location>
        <begin position="121"/>
        <end position="141"/>
    </location>
</feature>
<dbReference type="PANTHER" id="PTHR16757">
    <property type="entry name" value="DENDRIN"/>
    <property type="match status" value="1"/>
</dbReference>
<organism evidence="2 3">
    <name type="scientific">Mauremys mutica</name>
    <name type="common">yellowpond turtle</name>
    <dbReference type="NCBI Taxonomy" id="74926"/>
    <lineage>
        <taxon>Eukaryota</taxon>
        <taxon>Metazoa</taxon>
        <taxon>Chordata</taxon>
        <taxon>Craniata</taxon>
        <taxon>Vertebrata</taxon>
        <taxon>Euteleostomi</taxon>
        <taxon>Archelosauria</taxon>
        <taxon>Testudinata</taxon>
        <taxon>Testudines</taxon>
        <taxon>Cryptodira</taxon>
        <taxon>Durocryptodira</taxon>
        <taxon>Testudinoidea</taxon>
        <taxon>Geoemydidae</taxon>
        <taxon>Geoemydinae</taxon>
        <taxon>Mauremys</taxon>
    </lineage>
</organism>
<accession>A0A9D3XBL7</accession>
<reference evidence="2" key="1">
    <citation type="submission" date="2021-09" db="EMBL/GenBank/DDBJ databases">
        <title>The genome of Mauremys mutica provides insights into the evolution of semi-aquatic lifestyle.</title>
        <authorList>
            <person name="Gong S."/>
            <person name="Gao Y."/>
        </authorList>
    </citation>
    <scope>NUCLEOTIDE SEQUENCE</scope>
    <source>
        <strain evidence="2">MM-2020</strain>
        <tissue evidence="2">Muscle</tissue>
    </source>
</reference>
<comment type="caution">
    <text evidence="2">The sequence shown here is derived from an EMBL/GenBank/DDBJ whole genome shotgun (WGS) entry which is preliminary data.</text>
</comment>
<dbReference type="EMBL" id="JAHDVG010000475">
    <property type="protein sequence ID" value="KAH1176393.1"/>
    <property type="molecule type" value="Genomic_DNA"/>
</dbReference>
<feature type="region of interest" description="Disordered" evidence="1">
    <location>
        <begin position="89"/>
        <end position="159"/>
    </location>
</feature>